<organism evidence="1 2">
    <name type="scientific">Paramaledivibacter caminithermalis (strain DSM 15212 / CIP 107654 / DViRD3)</name>
    <name type="common">Clostridium caminithermale</name>
    <dbReference type="NCBI Taxonomy" id="1121301"/>
    <lineage>
        <taxon>Bacteria</taxon>
        <taxon>Bacillati</taxon>
        <taxon>Bacillota</taxon>
        <taxon>Clostridia</taxon>
        <taxon>Peptostreptococcales</taxon>
        <taxon>Caminicellaceae</taxon>
        <taxon>Paramaledivibacter</taxon>
    </lineage>
</organism>
<reference evidence="2" key="1">
    <citation type="submission" date="2016-11" db="EMBL/GenBank/DDBJ databases">
        <authorList>
            <person name="Varghese N."/>
            <person name="Submissions S."/>
        </authorList>
    </citation>
    <scope>NUCLEOTIDE SEQUENCE [LARGE SCALE GENOMIC DNA]</scope>
    <source>
        <strain evidence="2">DSM 15212 / CIP 107654 / DViRD3</strain>
    </source>
</reference>
<feature type="non-terminal residue" evidence="1">
    <location>
        <position position="1"/>
    </location>
</feature>
<dbReference type="AlphaFoldDB" id="A0A1M6NQU8"/>
<accession>A0A1M6NQU8</accession>
<dbReference type="RefSeq" id="WP_165613057.1">
    <property type="nucleotide sequence ID" value="NZ_FRAG01000018.1"/>
</dbReference>
<keyword evidence="2" id="KW-1185">Reference proteome</keyword>
<dbReference type="Proteomes" id="UP000184465">
    <property type="component" value="Unassembled WGS sequence"/>
</dbReference>
<dbReference type="EMBL" id="FRAG01000018">
    <property type="protein sequence ID" value="SHJ98121.1"/>
    <property type="molecule type" value="Genomic_DNA"/>
</dbReference>
<name>A0A1M6NQU8_PARC5</name>
<evidence type="ECO:0000313" key="2">
    <source>
        <dbReference type="Proteomes" id="UP000184465"/>
    </source>
</evidence>
<proteinExistence type="predicted"/>
<gene>
    <name evidence="1" type="ORF">SAMN02745912_01838</name>
</gene>
<protein>
    <submittedName>
        <fullName evidence="1">Uncharacterized protein</fullName>
    </submittedName>
</protein>
<sequence>TKAVKKGEDLDLVHENYKKYKLLIVFEIIGNKNYEESLEYTTMEDEWGKGDGSIYGRNRPTQLDLGFGINHGEVFWYNLYENLFDDLIFERTW</sequence>
<evidence type="ECO:0000313" key="1">
    <source>
        <dbReference type="EMBL" id="SHJ98121.1"/>
    </source>
</evidence>